<gene>
    <name evidence="1" type="ORF">AIOL_004668</name>
</gene>
<accession>A0A0J9EAP6</accession>
<dbReference type="STRING" id="1675527.AIOL_004668"/>
<dbReference type="OrthoDB" id="9766983at2"/>
<dbReference type="EMBL" id="LFTY01000002">
    <property type="protein sequence ID" value="KMW59686.1"/>
    <property type="molecule type" value="Genomic_DNA"/>
</dbReference>
<reference evidence="1 2" key="1">
    <citation type="submission" date="2015-06" db="EMBL/GenBank/DDBJ databases">
        <title>Draft genome sequence of an Alphaproteobacteria species associated to the Mediterranean sponge Oscarella lobularis.</title>
        <authorList>
            <person name="Jourda C."/>
            <person name="Santini S."/>
            <person name="Claverie J.-M."/>
        </authorList>
    </citation>
    <scope>NUCLEOTIDE SEQUENCE [LARGE SCALE GENOMIC DNA]</scope>
    <source>
        <strain evidence="1">IGS</strain>
    </source>
</reference>
<evidence type="ECO:0000313" key="2">
    <source>
        <dbReference type="Proteomes" id="UP000037178"/>
    </source>
</evidence>
<evidence type="ECO:0000313" key="1">
    <source>
        <dbReference type="EMBL" id="KMW59686.1"/>
    </source>
</evidence>
<organism evidence="1 2">
    <name type="scientific">Candidatus Rhodobacter oscarellae</name>
    <dbReference type="NCBI Taxonomy" id="1675527"/>
    <lineage>
        <taxon>Bacteria</taxon>
        <taxon>Pseudomonadati</taxon>
        <taxon>Pseudomonadota</taxon>
        <taxon>Alphaproteobacteria</taxon>
        <taxon>Rhodobacterales</taxon>
        <taxon>Rhodobacter group</taxon>
        <taxon>Rhodobacter</taxon>
    </lineage>
</organism>
<name>A0A0J9EAP6_9RHOB</name>
<comment type="caution">
    <text evidence="1">The sequence shown here is derived from an EMBL/GenBank/DDBJ whole genome shotgun (WGS) entry which is preliminary data.</text>
</comment>
<dbReference type="AlphaFoldDB" id="A0A0J9EAP6"/>
<sequence>MIRPVTLLKQRNASDGKVYLPRDHNYFDARPRFGFLTCQSSGQTGPAKL</sequence>
<protein>
    <submittedName>
        <fullName evidence="1">Uncharacterized protein</fullName>
    </submittedName>
</protein>
<dbReference type="PATRIC" id="fig|1675527.3.peg.4899"/>
<proteinExistence type="predicted"/>
<keyword evidence="2" id="KW-1185">Reference proteome</keyword>
<dbReference type="RefSeq" id="WP_160314554.1">
    <property type="nucleotide sequence ID" value="NZ_LFTY01000002.1"/>
</dbReference>
<dbReference type="Proteomes" id="UP000037178">
    <property type="component" value="Unassembled WGS sequence"/>
</dbReference>